<dbReference type="AlphaFoldDB" id="A0A059NYL5"/>
<keyword evidence="4" id="KW-1185">Reference proteome</keyword>
<evidence type="ECO:0000259" key="2">
    <source>
        <dbReference type="Pfam" id="PF05065"/>
    </source>
</evidence>
<dbReference type="InterPro" id="IPR054612">
    <property type="entry name" value="Phage_capsid-like_C"/>
</dbReference>
<evidence type="ECO:0000313" key="4">
    <source>
        <dbReference type="Proteomes" id="UP000028868"/>
    </source>
</evidence>
<reference evidence="3 4" key="2">
    <citation type="submission" date="2014-05" db="EMBL/GenBank/DDBJ databases">
        <title>Draft genome sequence of Halobacillus karajensis HK-03.</title>
        <authorList>
            <person name="Khelaifia S."/>
            <person name="Croce O."/>
            <person name="Lagier J.C."/>
            <person name="Raoult D."/>
        </authorList>
    </citation>
    <scope>NUCLEOTIDE SEQUENCE [LARGE SCALE GENOMIC DNA]</scope>
    <source>
        <strain evidence="3 4">HD-03</strain>
    </source>
</reference>
<evidence type="ECO:0000256" key="1">
    <source>
        <dbReference type="ARBA" id="ARBA00004328"/>
    </source>
</evidence>
<sequence length="307" mass="33961">MPTFNPDNVLLQDAKNGEIPTEESTLVLKDVMQSSATMQLAQYEEMTKPKKHFTYLADGPGAYWVGEGERIQTSKATWLDAEMEAKKLGVILPVSKEFLNYSVSDFFQQMRPHIAEAFYTKFDQAALFGNDAPYVAGNSVMERATSAGNTIEHGTNATLYQDLAGLLGLVEDGDNDPNGFTTTRKFKQALRNEVDAQNRPIFNDETSGVPSSLLGEAVGYVNKKSWDYDQAKLLTGDWSFARYGILQGIQYSISEDATLTTIQDELGNPINLFERDMFALRATMHVGFMTLKDDAFAALTPVPTTTA</sequence>
<name>A0A059NYL5_9BACI</name>
<dbReference type="SUPFAM" id="SSF56563">
    <property type="entry name" value="Major capsid protein gp5"/>
    <property type="match status" value="1"/>
</dbReference>
<gene>
    <name evidence="3" type="ORF">BN983_00790</name>
</gene>
<organism evidence="3 4">
    <name type="scientific">Halobacillus karajensis</name>
    <dbReference type="NCBI Taxonomy" id="195088"/>
    <lineage>
        <taxon>Bacteria</taxon>
        <taxon>Bacillati</taxon>
        <taxon>Bacillota</taxon>
        <taxon>Bacilli</taxon>
        <taxon>Bacillales</taxon>
        <taxon>Bacillaceae</taxon>
        <taxon>Halobacillus</taxon>
    </lineage>
</organism>
<dbReference type="InterPro" id="IPR024455">
    <property type="entry name" value="Phage_capsid"/>
</dbReference>
<comment type="subcellular location">
    <subcellularLocation>
        <location evidence="1">Virion</location>
    </subcellularLocation>
</comment>
<accession>A0A059NYL5</accession>
<dbReference type="EMBL" id="CCDI010000001">
    <property type="protein sequence ID" value="CDQ22577.1"/>
    <property type="molecule type" value="Genomic_DNA"/>
</dbReference>
<proteinExistence type="predicted"/>
<dbReference type="Pfam" id="PF05065">
    <property type="entry name" value="Phage_capsid"/>
    <property type="match status" value="1"/>
</dbReference>
<dbReference type="Gene3D" id="3.30.2400.10">
    <property type="entry name" value="Major capsid protein gp5"/>
    <property type="match status" value="1"/>
</dbReference>
<evidence type="ECO:0000313" key="3">
    <source>
        <dbReference type="EMBL" id="CDQ22577.1"/>
    </source>
</evidence>
<feature type="domain" description="Phage capsid-like C-terminal" evidence="2">
    <location>
        <begin position="19"/>
        <end position="299"/>
    </location>
</feature>
<dbReference type="NCBIfam" id="TIGR01554">
    <property type="entry name" value="major_cap_HK97"/>
    <property type="match status" value="1"/>
</dbReference>
<comment type="caution">
    <text evidence="3">The sequence shown here is derived from an EMBL/GenBank/DDBJ whole genome shotgun (WGS) entry which is preliminary data.</text>
</comment>
<dbReference type="Gene3D" id="3.30.2320.10">
    <property type="entry name" value="hypothetical protein PF0899 domain"/>
    <property type="match status" value="1"/>
</dbReference>
<reference evidence="4" key="1">
    <citation type="submission" date="2014-03" db="EMBL/GenBank/DDBJ databases">
        <authorList>
            <person name="Urmite Genomes U."/>
        </authorList>
    </citation>
    <scope>NUCLEOTIDE SEQUENCE [LARGE SCALE GENOMIC DNA]</scope>
    <source>
        <strain evidence="4">HD-03</strain>
    </source>
</reference>
<dbReference type="Proteomes" id="UP000028868">
    <property type="component" value="Unassembled WGS sequence"/>
</dbReference>
<dbReference type="RefSeq" id="WP_035505946.1">
    <property type="nucleotide sequence ID" value="NZ_CCDI010000001.1"/>
</dbReference>
<protein>
    <submittedName>
        <fullName evidence="3">Phage major capsid protein, HK97 family</fullName>
    </submittedName>
</protein>